<dbReference type="InterPro" id="IPR007267">
    <property type="entry name" value="GtrA_DPMS_TM"/>
</dbReference>
<keyword evidence="5 6" id="KW-0472">Membrane</keyword>
<evidence type="ECO:0000256" key="5">
    <source>
        <dbReference type="ARBA" id="ARBA00023136"/>
    </source>
</evidence>
<evidence type="ECO:0000313" key="8">
    <source>
        <dbReference type="EMBL" id="SMC71584.1"/>
    </source>
</evidence>
<dbReference type="GO" id="GO:0005886">
    <property type="term" value="C:plasma membrane"/>
    <property type="evidence" value="ECO:0007669"/>
    <property type="project" value="TreeGrafter"/>
</dbReference>
<feature type="transmembrane region" description="Helical" evidence="6">
    <location>
        <begin position="82"/>
        <end position="101"/>
    </location>
</feature>
<comment type="similarity">
    <text evidence="2">Belongs to the GtrA family.</text>
</comment>
<dbReference type="InterPro" id="IPR051401">
    <property type="entry name" value="GtrA_CellWall_Glycosyl"/>
</dbReference>
<dbReference type="EMBL" id="FWXW01000005">
    <property type="protein sequence ID" value="SMC71584.1"/>
    <property type="molecule type" value="Genomic_DNA"/>
</dbReference>
<reference evidence="8 9" key="1">
    <citation type="submission" date="2017-04" db="EMBL/GenBank/DDBJ databases">
        <authorList>
            <person name="Afonso C.L."/>
            <person name="Miller P.J."/>
            <person name="Scott M.A."/>
            <person name="Spackman E."/>
            <person name="Goraichik I."/>
            <person name="Dimitrov K.M."/>
            <person name="Suarez D.L."/>
            <person name="Swayne D.E."/>
        </authorList>
    </citation>
    <scope>NUCLEOTIDE SEQUENCE [LARGE SCALE GENOMIC DNA]</scope>
    <source>
        <strain evidence="8 9">DSM 12816</strain>
    </source>
</reference>
<keyword evidence="4 6" id="KW-1133">Transmembrane helix</keyword>
<evidence type="ECO:0000256" key="2">
    <source>
        <dbReference type="ARBA" id="ARBA00009399"/>
    </source>
</evidence>
<feature type="domain" description="GtrA/DPMS transmembrane" evidence="7">
    <location>
        <begin position="17"/>
        <end position="132"/>
    </location>
</feature>
<dbReference type="Proteomes" id="UP000192790">
    <property type="component" value="Unassembled WGS sequence"/>
</dbReference>
<dbReference type="AlphaFoldDB" id="A0A1W2BFH7"/>
<dbReference type="GO" id="GO:0000271">
    <property type="term" value="P:polysaccharide biosynthetic process"/>
    <property type="evidence" value="ECO:0007669"/>
    <property type="project" value="InterPro"/>
</dbReference>
<gene>
    <name evidence="8" type="ORF">SAMN02745168_2160</name>
</gene>
<comment type="subcellular location">
    <subcellularLocation>
        <location evidence="1">Membrane</location>
        <topology evidence="1">Multi-pass membrane protein</topology>
    </subcellularLocation>
</comment>
<dbReference type="RefSeq" id="WP_084234830.1">
    <property type="nucleotide sequence ID" value="NZ_FWXW01000005.1"/>
</dbReference>
<feature type="transmembrane region" description="Helical" evidence="6">
    <location>
        <begin position="14"/>
        <end position="35"/>
    </location>
</feature>
<keyword evidence="9" id="KW-1185">Reference proteome</keyword>
<evidence type="ECO:0000259" key="7">
    <source>
        <dbReference type="Pfam" id="PF04138"/>
    </source>
</evidence>
<protein>
    <submittedName>
        <fullName evidence="8">Putative flippase GtrA (Transmembrane translocase of bactoprenol-linked glucose)</fullName>
    </submittedName>
</protein>
<dbReference type="Pfam" id="PF04138">
    <property type="entry name" value="GtrA_DPMS_TM"/>
    <property type="match status" value="1"/>
</dbReference>
<organism evidence="8 9">
    <name type="scientific">Papillibacter cinnamivorans DSM 12816</name>
    <dbReference type="NCBI Taxonomy" id="1122930"/>
    <lineage>
        <taxon>Bacteria</taxon>
        <taxon>Bacillati</taxon>
        <taxon>Bacillota</taxon>
        <taxon>Clostridia</taxon>
        <taxon>Eubacteriales</taxon>
        <taxon>Oscillospiraceae</taxon>
        <taxon>Papillibacter</taxon>
    </lineage>
</organism>
<evidence type="ECO:0000256" key="6">
    <source>
        <dbReference type="SAM" id="Phobius"/>
    </source>
</evidence>
<feature type="transmembrane region" description="Helical" evidence="6">
    <location>
        <begin position="113"/>
        <end position="134"/>
    </location>
</feature>
<sequence>MTSIKELVSRYRRVVVFGLIGVMNTAVDFAVYSLLIAFSPLGLALSQAAGYSAGLINSFIMNRCFTFRNGATTSLKAQVPRFLIVNGITLAISILCLSFLVNRLGMNQYLAKVPVTVLVMIVNYLGYKLFVFGIREGGEHHDG</sequence>
<evidence type="ECO:0000256" key="1">
    <source>
        <dbReference type="ARBA" id="ARBA00004141"/>
    </source>
</evidence>
<dbReference type="STRING" id="1122930.SAMN02745168_2160"/>
<dbReference type="OrthoDB" id="9812049at2"/>
<evidence type="ECO:0000256" key="4">
    <source>
        <dbReference type="ARBA" id="ARBA00022989"/>
    </source>
</evidence>
<proteinExistence type="inferred from homology"/>
<keyword evidence="3 6" id="KW-0812">Transmembrane</keyword>
<feature type="transmembrane region" description="Helical" evidence="6">
    <location>
        <begin position="41"/>
        <end position="61"/>
    </location>
</feature>
<evidence type="ECO:0000256" key="3">
    <source>
        <dbReference type="ARBA" id="ARBA00022692"/>
    </source>
</evidence>
<dbReference type="PANTHER" id="PTHR38459:SF1">
    <property type="entry name" value="PROPHAGE BACTOPRENOL-LINKED GLUCOSE TRANSLOCASE HOMOLOG"/>
    <property type="match status" value="1"/>
</dbReference>
<name>A0A1W2BFH7_9FIRM</name>
<accession>A0A1W2BFH7</accession>
<dbReference type="PANTHER" id="PTHR38459">
    <property type="entry name" value="PROPHAGE BACTOPRENOL-LINKED GLUCOSE TRANSLOCASE HOMOLOG"/>
    <property type="match status" value="1"/>
</dbReference>
<evidence type="ECO:0000313" key="9">
    <source>
        <dbReference type="Proteomes" id="UP000192790"/>
    </source>
</evidence>